<sequence>MIQLYMKDSSIKWQVHEFYERLSTTSNGFGFYCGRIAIINYHNCFQLLISYLGRFLFYVILSFMGESVLRSYCPFDTTAAPLFHYFTHFNDGTPLNLNDCRLTSIILTLYFFFILHSHYILFLTNHILLSWTILYDVSNRNYDHYRNSIINEQNMNVTKMIIKALSNSNDFDEPKPNSSSSLHNCLVKMLKKNPKSFIDKLIIQLMLNIDLYKFEKLHLKYFNYIGLKQRIELILTMFVLHCMNVFLSTLVIFTTLNLGCVQYFNFIRIHMWNLWPFAIIDFLYH</sequence>
<dbReference type="InParanoid" id="A0A6P6Y622"/>
<proteinExistence type="predicted"/>
<keyword evidence="1" id="KW-0472">Membrane</keyword>
<evidence type="ECO:0000313" key="3">
    <source>
        <dbReference type="RefSeq" id="XP_027200922.1"/>
    </source>
</evidence>
<evidence type="ECO:0000313" key="2">
    <source>
        <dbReference type="Proteomes" id="UP000515146"/>
    </source>
</evidence>
<name>A0A6P6Y622_DERPT</name>
<dbReference type="Proteomes" id="UP000515146">
    <property type="component" value="Unplaced"/>
</dbReference>
<feature type="transmembrane region" description="Helical" evidence="1">
    <location>
        <begin position="45"/>
        <end position="65"/>
    </location>
</feature>
<feature type="transmembrane region" description="Helical" evidence="1">
    <location>
        <begin position="102"/>
        <end position="122"/>
    </location>
</feature>
<dbReference type="RefSeq" id="XP_027200922.1">
    <property type="nucleotide sequence ID" value="XM_027345121.1"/>
</dbReference>
<accession>A0A6P6Y622</accession>
<dbReference type="KEGG" id="dpte:113794955"/>
<organism evidence="2 3">
    <name type="scientific">Dermatophagoides pteronyssinus</name>
    <name type="common">European house dust mite</name>
    <dbReference type="NCBI Taxonomy" id="6956"/>
    <lineage>
        <taxon>Eukaryota</taxon>
        <taxon>Metazoa</taxon>
        <taxon>Ecdysozoa</taxon>
        <taxon>Arthropoda</taxon>
        <taxon>Chelicerata</taxon>
        <taxon>Arachnida</taxon>
        <taxon>Acari</taxon>
        <taxon>Acariformes</taxon>
        <taxon>Sarcoptiformes</taxon>
        <taxon>Astigmata</taxon>
        <taxon>Psoroptidia</taxon>
        <taxon>Analgoidea</taxon>
        <taxon>Pyroglyphidae</taxon>
        <taxon>Dermatophagoidinae</taxon>
        <taxon>Dermatophagoides</taxon>
    </lineage>
</organism>
<dbReference type="AlphaFoldDB" id="A0A6P6Y622"/>
<keyword evidence="1" id="KW-1133">Transmembrane helix</keyword>
<keyword evidence="1" id="KW-0812">Transmembrane</keyword>
<reference evidence="3" key="1">
    <citation type="submission" date="2025-08" db="UniProtKB">
        <authorList>
            <consortium name="RefSeq"/>
        </authorList>
    </citation>
    <scope>IDENTIFICATION</scope>
    <source>
        <strain evidence="3">Airmid</strain>
    </source>
</reference>
<evidence type="ECO:0000256" key="1">
    <source>
        <dbReference type="SAM" id="Phobius"/>
    </source>
</evidence>
<keyword evidence="2" id="KW-1185">Reference proteome</keyword>
<protein>
    <submittedName>
        <fullName evidence="3">Uncharacterized protein LOC113794955</fullName>
    </submittedName>
</protein>
<gene>
    <name evidence="3" type="primary">LOC113794955</name>
</gene>